<gene>
    <name evidence="5" type="ORF">BaRGS_00040300</name>
</gene>
<keyword evidence="1" id="KW-0813">Transport</keyword>
<organism evidence="5 6">
    <name type="scientific">Batillaria attramentaria</name>
    <dbReference type="NCBI Taxonomy" id="370345"/>
    <lineage>
        <taxon>Eukaryota</taxon>
        <taxon>Metazoa</taxon>
        <taxon>Spiralia</taxon>
        <taxon>Lophotrochozoa</taxon>
        <taxon>Mollusca</taxon>
        <taxon>Gastropoda</taxon>
        <taxon>Caenogastropoda</taxon>
        <taxon>Sorbeoconcha</taxon>
        <taxon>Cerithioidea</taxon>
        <taxon>Batillariidae</taxon>
        <taxon>Batillaria</taxon>
    </lineage>
</organism>
<dbReference type="Proteomes" id="UP001519460">
    <property type="component" value="Unassembled WGS sequence"/>
</dbReference>
<evidence type="ECO:0000256" key="2">
    <source>
        <dbReference type="ARBA" id="ARBA00022737"/>
    </source>
</evidence>
<proteinExistence type="predicted"/>
<keyword evidence="4" id="KW-0812">Transmembrane</keyword>
<reference evidence="5 6" key="1">
    <citation type="journal article" date="2023" name="Sci. Data">
        <title>Genome assembly of the Korean intertidal mud-creeper Batillaria attramentaria.</title>
        <authorList>
            <person name="Patra A.K."/>
            <person name="Ho P.T."/>
            <person name="Jun S."/>
            <person name="Lee S.J."/>
            <person name="Kim Y."/>
            <person name="Won Y.J."/>
        </authorList>
    </citation>
    <scope>NUCLEOTIDE SEQUENCE [LARGE SCALE GENOMIC DNA]</scope>
    <source>
        <strain evidence="5">Wonlab-2016</strain>
    </source>
</reference>
<evidence type="ECO:0000256" key="4">
    <source>
        <dbReference type="SAM" id="Phobius"/>
    </source>
</evidence>
<evidence type="ECO:0000313" key="5">
    <source>
        <dbReference type="EMBL" id="KAK7445985.1"/>
    </source>
</evidence>
<protein>
    <submittedName>
        <fullName evidence="5">Uncharacterized protein</fullName>
    </submittedName>
</protein>
<dbReference type="AlphaFoldDB" id="A0ABD0J0L3"/>
<evidence type="ECO:0000256" key="1">
    <source>
        <dbReference type="ARBA" id="ARBA00022448"/>
    </source>
</evidence>
<feature type="region of interest" description="Disordered" evidence="3">
    <location>
        <begin position="1"/>
        <end position="32"/>
    </location>
</feature>
<name>A0ABD0J0L3_9CAEN</name>
<feature type="non-terminal residue" evidence="5">
    <location>
        <position position="1"/>
    </location>
</feature>
<feature type="transmembrane region" description="Helical" evidence="4">
    <location>
        <begin position="159"/>
        <end position="179"/>
    </location>
</feature>
<evidence type="ECO:0000313" key="6">
    <source>
        <dbReference type="Proteomes" id="UP001519460"/>
    </source>
</evidence>
<dbReference type="PANTHER" id="PTHR19229">
    <property type="entry name" value="ATP-BINDING CASSETTE TRANSPORTER SUBFAMILY A ABCA"/>
    <property type="match status" value="1"/>
</dbReference>
<dbReference type="InterPro" id="IPR026082">
    <property type="entry name" value="ABCA"/>
</dbReference>
<keyword evidence="2" id="KW-0677">Repeat</keyword>
<keyword evidence="6" id="KW-1185">Reference proteome</keyword>
<dbReference type="EMBL" id="JACVVK020000788">
    <property type="protein sequence ID" value="KAK7445985.1"/>
    <property type="molecule type" value="Genomic_DNA"/>
</dbReference>
<accession>A0ABD0J0L3</accession>
<keyword evidence="4" id="KW-0472">Membrane</keyword>
<dbReference type="PANTHER" id="PTHR19229:SF36">
    <property type="entry name" value="ATP-BINDING CASSETTE SUB-FAMILY A MEMBER 2"/>
    <property type="match status" value="1"/>
</dbReference>
<keyword evidence="4" id="KW-1133">Transmembrane helix</keyword>
<sequence length="330" mass="36391">PIPFATSDAERLTGQQREGGASHKGRGGGGVAKAATGLDKELILCGAYVPPSTSPHYRQPQVAVTSAISLVEQCILDCVQRYGDTCYYLLCGDFNARTGDLNSVPLNAEDTDDLMHLVVAERLESKHLPVELKLNPGNEEGQKVTGTVEKLRWDDRKRAATAGIVSGAVFFLSFLPAYFATTYREKMAASLSFTTATKFGYVGITWSNYDKAVYPNPWSLYDSMLMLLLDTALHLIITWYLDAVLPSEYGVPEPFYFFLTVSLMNPIPSDESHPFCVFLTVSLMNPIPSDQSHPFCFFLTVSLTNPIRSHPIYFISVSLMSPVRSTSSSR</sequence>
<evidence type="ECO:0000256" key="3">
    <source>
        <dbReference type="SAM" id="MobiDB-lite"/>
    </source>
</evidence>
<comment type="caution">
    <text evidence="5">The sequence shown here is derived from an EMBL/GenBank/DDBJ whole genome shotgun (WGS) entry which is preliminary data.</text>
</comment>